<dbReference type="GO" id="GO:0016301">
    <property type="term" value="F:kinase activity"/>
    <property type="evidence" value="ECO:0007669"/>
    <property type="project" value="UniProtKB-KW"/>
</dbReference>
<name>A0A6N2UCN5_9ACTO</name>
<dbReference type="SUPFAM" id="SSF53613">
    <property type="entry name" value="Ribokinase-like"/>
    <property type="match status" value="1"/>
</dbReference>
<gene>
    <name evidence="4" type="ORF">AOLFYP35_01663</name>
</gene>
<evidence type="ECO:0000313" key="4">
    <source>
        <dbReference type="EMBL" id="VYT13256.1"/>
    </source>
</evidence>
<dbReference type="PANTHER" id="PTHR10584">
    <property type="entry name" value="SUGAR KINASE"/>
    <property type="match status" value="1"/>
</dbReference>
<feature type="domain" description="Carbohydrate kinase PfkB" evidence="3">
    <location>
        <begin position="26"/>
        <end position="293"/>
    </location>
</feature>
<dbReference type="Gene3D" id="3.40.1190.20">
    <property type="match status" value="1"/>
</dbReference>
<dbReference type="AlphaFoldDB" id="A0A6N2UCN5"/>
<dbReference type="EMBL" id="CACRSM010000003">
    <property type="protein sequence ID" value="VYT13256.1"/>
    <property type="molecule type" value="Genomic_DNA"/>
</dbReference>
<dbReference type="Pfam" id="PF00294">
    <property type="entry name" value="PfkB"/>
    <property type="match status" value="1"/>
</dbReference>
<dbReference type="InterPro" id="IPR029056">
    <property type="entry name" value="Ribokinase-like"/>
</dbReference>
<reference evidence="4" key="1">
    <citation type="submission" date="2019-11" db="EMBL/GenBank/DDBJ databases">
        <authorList>
            <person name="Feng L."/>
        </authorList>
    </citation>
    <scope>NUCLEOTIDE SEQUENCE</scope>
    <source>
        <strain evidence="4">AodontolyticusLFYP35</strain>
    </source>
</reference>
<dbReference type="GO" id="GO:0005829">
    <property type="term" value="C:cytosol"/>
    <property type="evidence" value="ECO:0007669"/>
    <property type="project" value="TreeGrafter"/>
</dbReference>
<evidence type="ECO:0000256" key="2">
    <source>
        <dbReference type="ARBA" id="ARBA00022777"/>
    </source>
</evidence>
<evidence type="ECO:0000256" key="1">
    <source>
        <dbReference type="ARBA" id="ARBA00022679"/>
    </source>
</evidence>
<sequence length="310" mass="32377">MTGRFISTYSIVLSLPMRIYQLPERGGSVHAAAATSLPAGGFTALSAVSKLGVYTATASPLGTGPNSYMVRQLLHEAGVKVLLPELVGDIGVAIQLVEANGSMTSIVTTGVESEPSREALDALEIHEGDLVHVSGSDLANPASAEILTGWAENLPEGVTLVVSVSPAVAQVPVSVWPRLLGRADVVSMNIREAATLSDILAPYEHGTGVRGVMRPDAVFVRRLGVMGCELQLHADDPRISIPAYESTTVDTAGVGDTHIATMCAALLLGHDFVEAARMANAAAAITISHESALPVPSWEQIREVMKNGSV</sequence>
<keyword evidence="2 4" id="KW-0418">Kinase</keyword>
<proteinExistence type="predicted"/>
<accession>A0A6N2UCN5</accession>
<keyword evidence="1" id="KW-0808">Transferase</keyword>
<dbReference type="InterPro" id="IPR011611">
    <property type="entry name" value="PfkB_dom"/>
</dbReference>
<evidence type="ECO:0000259" key="3">
    <source>
        <dbReference type="Pfam" id="PF00294"/>
    </source>
</evidence>
<dbReference type="PANTHER" id="PTHR10584:SF166">
    <property type="entry name" value="RIBOKINASE"/>
    <property type="match status" value="1"/>
</dbReference>
<protein>
    <submittedName>
        <fullName evidence="4">Ribokinase</fullName>
    </submittedName>
</protein>
<organism evidence="4">
    <name type="scientific">Schaalia odontolytica</name>
    <dbReference type="NCBI Taxonomy" id="1660"/>
    <lineage>
        <taxon>Bacteria</taxon>
        <taxon>Bacillati</taxon>
        <taxon>Actinomycetota</taxon>
        <taxon>Actinomycetes</taxon>
        <taxon>Actinomycetales</taxon>
        <taxon>Actinomycetaceae</taxon>
        <taxon>Schaalia</taxon>
    </lineage>
</organism>